<sequence length="322" mass="37050">MEKSGHYTHGVDWFFNGKTQRAERGIEWSVIAIIDLAQHTGYTLSAQQTEAGLQAKPPEPSRLAKDSPSPTSRVDFYVGHLVECDSYLPERVCYIVADGFYSKRKWINAVVQINRHAIGKLRCDANLKFLYRGPQKRQGRRRRYAAKVELADPSNLTFVCELESGDQLYMAVVWSVSLKRAIRMAYVCGHKDGKHSYAVLFSTDLDIDPYDIYRYYSARFQIEFIFRDARLFTGLTHCQVRNANALDSHVNASLLALNLAKAAWRRDCQKAEPSRFSIASFKRWALNEHLLELFIDMFELDPTLIKSHINYQKLLKYGAIDH</sequence>
<evidence type="ECO:0000259" key="2">
    <source>
        <dbReference type="Pfam" id="PF01609"/>
    </source>
</evidence>
<dbReference type="STRING" id="329726.AM1_0099"/>
<dbReference type="GO" id="GO:0004803">
    <property type="term" value="F:transposase activity"/>
    <property type="evidence" value="ECO:0007669"/>
    <property type="project" value="InterPro"/>
</dbReference>
<dbReference type="GO" id="GO:0003677">
    <property type="term" value="F:DNA binding"/>
    <property type="evidence" value="ECO:0007669"/>
    <property type="project" value="InterPro"/>
</dbReference>
<dbReference type="KEGG" id="amr:AM1_0099"/>
<evidence type="ECO:0000313" key="3">
    <source>
        <dbReference type="EMBL" id="ABW25187.1"/>
    </source>
</evidence>
<keyword evidence="4" id="KW-1185">Reference proteome</keyword>
<dbReference type="EMBL" id="CP000828">
    <property type="protein sequence ID" value="ABW25187.1"/>
    <property type="molecule type" value="Genomic_DNA"/>
</dbReference>
<reference evidence="3 4" key="1">
    <citation type="journal article" date="2008" name="Proc. Natl. Acad. Sci. U.S.A.">
        <title>Niche adaptation and genome expansion in the chlorophyll d-producing cyanobacterium Acaryochloris marina.</title>
        <authorList>
            <person name="Swingley W.D."/>
            <person name="Chen M."/>
            <person name="Cheung P.C."/>
            <person name="Conrad A.L."/>
            <person name="Dejesa L.C."/>
            <person name="Hao J."/>
            <person name="Honchak B.M."/>
            <person name="Karbach L.E."/>
            <person name="Kurdoglu A."/>
            <person name="Lahiri S."/>
            <person name="Mastrian S.D."/>
            <person name="Miyashita H."/>
            <person name="Page L."/>
            <person name="Ramakrishna P."/>
            <person name="Satoh S."/>
            <person name="Sattley W.M."/>
            <person name="Shimada Y."/>
            <person name="Taylor H.L."/>
            <person name="Tomo T."/>
            <person name="Tsuchiya T."/>
            <person name="Wang Z.T."/>
            <person name="Raymond J."/>
            <person name="Mimuro M."/>
            <person name="Blankenship R.E."/>
            <person name="Touchman J.W."/>
        </authorList>
    </citation>
    <scope>NUCLEOTIDE SEQUENCE [LARGE SCALE GENOMIC DNA]</scope>
    <source>
        <strain evidence="4">MBIC 11017</strain>
    </source>
</reference>
<feature type="domain" description="Transposase IS4-like" evidence="2">
    <location>
        <begin position="91"/>
        <end position="259"/>
    </location>
</feature>
<evidence type="ECO:0000256" key="1">
    <source>
        <dbReference type="SAM" id="MobiDB-lite"/>
    </source>
</evidence>
<protein>
    <recommendedName>
        <fullName evidence="2">Transposase IS4-like domain-containing protein</fullName>
    </recommendedName>
</protein>
<dbReference type="InterPro" id="IPR012337">
    <property type="entry name" value="RNaseH-like_sf"/>
</dbReference>
<dbReference type="eggNOG" id="COG3385">
    <property type="taxonomic scope" value="Bacteria"/>
</dbReference>
<gene>
    <name evidence="3" type="ordered locus">AM1_0099</name>
</gene>
<evidence type="ECO:0000313" key="4">
    <source>
        <dbReference type="Proteomes" id="UP000000268"/>
    </source>
</evidence>
<dbReference type="SUPFAM" id="SSF53098">
    <property type="entry name" value="Ribonuclease H-like"/>
    <property type="match status" value="1"/>
</dbReference>
<dbReference type="InterPro" id="IPR002559">
    <property type="entry name" value="Transposase_11"/>
</dbReference>
<feature type="region of interest" description="Disordered" evidence="1">
    <location>
        <begin position="49"/>
        <end position="71"/>
    </location>
</feature>
<dbReference type="RefSeq" id="WP_012160807.1">
    <property type="nucleotide sequence ID" value="NC_009925.1"/>
</dbReference>
<accession>B0C693</accession>
<dbReference type="Pfam" id="PF01609">
    <property type="entry name" value="DDE_Tnp_1"/>
    <property type="match status" value="1"/>
</dbReference>
<organism evidence="3 4">
    <name type="scientific">Acaryochloris marina (strain MBIC 11017)</name>
    <dbReference type="NCBI Taxonomy" id="329726"/>
    <lineage>
        <taxon>Bacteria</taxon>
        <taxon>Bacillati</taxon>
        <taxon>Cyanobacteriota</taxon>
        <taxon>Cyanophyceae</taxon>
        <taxon>Acaryochloridales</taxon>
        <taxon>Acaryochloridaceae</taxon>
        <taxon>Acaryochloris</taxon>
    </lineage>
</organism>
<dbReference type="AlphaFoldDB" id="B0C693"/>
<name>B0C693_ACAM1</name>
<dbReference type="HOGENOM" id="CLU_036278_0_0_3"/>
<proteinExistence type="predicted"/>
<dbReference type="Proteomes" id="UP000000268">
    <property type="component" value="Chromosome"/>
</dbReference>
<dbReference type="GO" id="GO:0006313">
    <property type="term" value="P:DNA transposition"/>
    <property type="evidence" value="ECO:0007669"/>
    <property type="project" value="InterPro"/>
</dbReference>